<dbReference type="EMBL" id="ML977176">
    <property type="protein sequence ID" value="KAF1983290.1"/>
    <property type="molecule type" value="Genomic_DNA"/>
</dbReference>
<feature type="region of interest" description="Disordered" evidence="1">
    <location>
        <begin position="509"/>
        <end position="557"/>
    </location>
</feature>
<proteinExistence type="predicted"/>
<feature type="domain" description="LysM" evidence="2">
    <location>
        <begin position="223"/>
        <end position="267"/>
    </location>
</feature>
<feature type="compositionally biased region" description="Polar residues" evidence="1">
    <location>
        <begin position="68"/>
        <end position="85"/>
    </location>
</feature>
<protein>
    <submittedName>
        <fullName evidence="3">Carbohydrate-binding module family 50 protein</fullName>
    </submittedName>
</protein>
<feature type="compositionally biased region" description="Low complexity" evidence="1">
    <location>
        <begin position="155"/>
        <end position="164"/>
    </location>
</feature>
<feature type="compositionally biased region" description="Polar residues" evidence="1">
    <location>
        <begin position="1"/>
        <end position="11"/>
    </location>
</feature>
<name>A0A6G1GR64_9PEZI</name>
<dbReference type="SUPFAM" id="SSF54106">
    <property type="entry name" value="LysM domain"/>
    <property type="match status" value="1"/>
</dbReference>
<sequence>MNPTNARTSSTLGGGATAELRPRNRRLISDFDDDGLDDNLLGSNRAASPRGTPFGSRPASPIPKQHPSRTPSTQPTSRFSTTPNGSVPERRGKGNQNSLFGSWGGSWTALQGLASNVLGSETSPSGSSRPRQRRPLEATHRRASNSAPPARWGTSSSAAAAASSVGRGSGDERAAQIRARKRQELLSNGVSITDSSGNYKRRSSDEMTGVEAEEVRNEEALVYVHRVKPNDTLAGISIRFHCPQSVVQKANRMWAHDTVQTRQVILVPVDACGVKGRPSTGPDEREEDDLLLGGDTPTEAFPTGTSSQPNGWPSSSSSTTNHKHDSSTSTTSHPAPPSSIASSHTAASSDVYKHDSWVLLPTDTTPTEIARLPRRKLGFFPPARRKSQCYSDTTTPLASPSLSLDLPRPGHGHTRTDSSHNAIFDNLLATTTPRLMRTTSIASTSTAAGQRNPYFLHGPGGVGTLDKTTRAPGPPPDRLNELFAHHLPDVNPPSGQSLTFLTPELFKDDSSSAEATGDDNPALTRQLSGNRRFGSASTSRTRGRSVGVSTPGGAGGVPNVEAWLRRMASRASTVLEGTATAASEAGKRRVGEGERIGSLGERVGDIDLIELVEDLPDANGASSAAAGGPGVDETSIPNTGATGAFGTARPDVPETVRARSTNTGSASGSGSGAGKSKDD</sequence>
<evidence type="ECO:0000313" key="4">
    <source>
        <dbReference type="Proteomes" id="UP000800041"/>
    </source>
</evidence>
<feature type="region of interest" description="Disordered" evidence="1">
    <location>
        <begin position="1"/>
        <end position="103"/>
    </location>
</feature>
<feature type="region of interest" description="Disordered" evidence="1">
    <location>
        <begin position="117"/>
        <end position="175"/>
    </location>
</feature>
<keyword evidence="4" id="KW-1185">Reference proteome</keyword>
<dbReference type="InterPro" id="IPR036779">
    <property type="entry name" value="LysM_dom_sf"/>
</dbReference>
<evidence type="ECO:0000259" key="2">
    <source>
        <dbReference type="PROSITE" id="PS51782"/>
    </source>
</evidence>
<dbReference type="InterPro" id="IPR018392">
    <property type="entry name" value="LysM"/>
</dbReference>
<feature type="region of interest" description="Disordered" evidence="1">
    <location>
        <begin position="620"/>
        <end position="679"/>
    </location>
</feature>
<gene>
    <name evidence="3" type="ORF">K402DRAFT_448267</name>
</gene>
<feature type="compositionally biased region" description="Low complexity" evidence="1">
    <location>
        <begin position="531"/>
        <end position="549"/>
    </location>
</feature>
<dbReference type="PROSITE" id="PS51782">
    <property type="entry name" value="LYSM"/>
    <property type="match status" value="1"/>
</dbReference>
<feature type="region of interest" description="Disordered" evidence="1">
    <location>
        <begin position="272"/>
        <end position="347"/>
    </location>
</feature>
<feature type="compositionally biased region" description="Low complexity" evidence="1">
    <location>
        <begin position="327"/>
        <end position="347"/>
    </location>
</feature>
<accession>A0A6G1GR64</accession>
<feature type="region of interest" description="Disordered" evidence="1">
    <location>
        <begin position="190"/>
        <end position="211"/>
    </location>
</feature>
<dbReference type="SMART" id="SM00257">
    <property type="entry name" value="LysM"/>
    <property type="match status" value="1"/>
</dbReference>
<dbReference type="Proteomes" id="UP000800041">
    <property type="component" value="Unassembled WGS sequence"/>
</dbReference>
<organism evidence="3 4">
    <name type="scientific">Aulographum hederae CBS 113979</name>
    <dbReference type="NCBI Taxonomy" id="1176131"/>
    <lineage>
        <taxon>Eukaryota</taxon>
        <taxon>Fungi</taxon>
        <taxon>Dikarya</taxon>
        <taxon>Ascomycota</taxon>
        <taxon>Pezizomycotina</taxon>
        <taxon>Dothideomycetes</taxon>
        <taxon>Pleosporomycetidae</taxon>
        <taxon>Aulographales</taxon>
        <taxon>Aulographaceae</taxon>
    </lineage>
</organism>
<evidence type="ECO:0000256" key="1">
    <source>
        <dbReference type="SAM" id="MobiDB-lite"/>
    </source>
</evidence>
<dbReference type="Gene3D" id="3.10.350.10">
    <property type="entry name" value="LysM domain"/>
    <property type="match status" value="1"/>
</dbReference>
<feature type="region of interest" description="Disordered" evidence="1">
    <location>
        <begin position="384"/>
        <end position="418"/>
    </location>
</feature>
<feature type="region of interest" description="Disordered" evidence="1">
    <location>
        <begin position="443"/>
        <end position="478"/>
    </location>
</feature>
<evidence type="ECO:0000313" key="3">
    <source>
        <dbReference type="EMBL" id="KAF1983290.1"/>
    </source>
</evidence>
<feature type="compositionally biased region" description="Polar residues" evidence="1">
    <location>
        <begin position="303"/>
        <end position="312"/>
    </location>
</feature>
<dbReference type="Pfam" id="PF01476">
    <property type="entry name" value="LysM"/>
    <property type="match status" value="1"/>
</dbReference>
<dbReference type="OrthoDB" id="2192830at2759"/>
<dbReference type="CDD" id="cd00118">
    <property type="entry name" value="LysM"/>
    <property type="match status" value="1"/>
</dbReference>
<reference evidence="3" key="1">
    <citation type="journal article" date="2020" name="Stud. Mycol.">
        <title>101 Dothideomycetes genomes: a test case for predicting lifestyles and emergence of pathogens.</title>
        <authorList>
            <person name="Haridas S."/>
            <person name="Albert R."/>
            <person name="Binder M."/>
            <person name="Bloem J."/>
            <person name="Labutti K."/>
            <person name="Salamov A."/>
            <person name="Andreopoulos B."/>
            <person name="Baker S."/>
            <person name="Barry K."/>
            <person name="Bills G."/>
            <person name="Bluhm B."/>
            <person name="Cannon C."/>
            <person name="Castanera R."/>
            <person name="Culley D."/>
            <person name="Daum C."/>
            <person name="Ezra D."/>
            <person name="Gonzalez J."/>
            <person name="Henrissat B."/>
            <person name="Kuo A."/>
            <person name="Liang C."/>
            <person name="Lipzen A."/>
            <person name="Lutzoni F."/>
            <person name="Magnuson J."/>
            <person name="Mondo S."/>
            <person name="Nolan M."/>
            <person name="Ohm R."/>
            <person name="Pangilinan J."/>
            <person name="Park H.-J."/>
            <person name="Ramirez L."/>
            <person name="Alfaro M."/>
            <person name="Sun H."/>
            <person name="Tritt A."/>
            <person name="Yoshinaga Y."/>
            <person name="Zwiers L.-H."/>
            <person name="Turgeon B."/>
            <person name="Goodwin S."/>
            <person name="Spatafora J."/>
            <person name="Crous P."/>
            <person name="Grigoriev I."/>
        </authorList>
    </citation>
    <scope>NUCLEOTIDE SEQUENCE</scope>
    <source>
        <strain evidence="3">CBS 113979</strain>
    </source>
</reference>
<feature type="compositionally biased region" description="Low complexity" evidence="1">
    <location>
        <begin position="391"/>
        <end position="409"/>
    </location>
</feature>
<dbReference type="AlphaFoldDB" id="A0A6G1GR64"/>